<evidence type="ECO:0000313" key="2">
    <source>
        <dbReference type="Proteomes" id="UP000467124"/>
    </source>
</evidence>
<accession>A0A7K2ITP5</accession>
<dbReference type="Proteomes" id="UP000467124">
    <property type="component" value="Unassembled WGS sequence"/>
</dbReference>
<evidence type="ECO:0000313" key="1">
    <source>
        <dbReference type="EMBL" id="MYR33339.1"/>
    </source>
</evidence>
<reference evidence="1 2" key="1">
    <citation type="journal article" date="2019" name="Nat. Commun.">
        <title>The antimicrobial potential of Streptomyces from insect microbiomes.</title>
        <authorList>
            <person name="Chevrette M.G."/>
            <person name="Carlson C.M."/>
            <person name="Ortega H.E."/>
            <person name="Thomas C."/>
            <person name="Ananiev G.E."/>
            <person name="Barns K.J."/>
            <person name="Book A.J."/>
            <person name="Cagnazzo J."/>
            <person name="Carlos C."/>
            <person name="Flanigan W."/>
            <person name="Grubbs K.J."/>
            <person name="Horn H.A."/>
            <person name="Hoffmann F.M."/>
            <person name="Klassen J.L."/>
            <person name="Knack J.J."/>
            <person name="Lewin G.R."/>
            <person name="McDonald B.R."/>
            <person name="Muller L."/>
            <person name="Melo W.G.P."/>
            <person name="Pinto-Tomas A.A."/>
            <person name="Schmitz A."/>
            <person name="Wendt-Pienkowski E."/>
            <person name="Wildman S."/>
            <person name="Zhao M."/>
            <person name="Zhang F."/>
            <person name="Bugni T.S."/>
            <person name="Andes D.R."/>
            <person name="Pupo M.T."/>
            <person name="Currie C.R."/>
        </authorList>
    </citation>
    <scope>NUCLEOTIDE SEQUENCE [LARGE SCALE GENOMIC DNA]</scope>
    <source>
        <strain evidence="1 2">SID5840</strain>
    </source>
</reference>
<proteinExistence type="predicted"/>
<comment type="caution">
    <text evidence="1">The sequence shown here is derived from an EMBL/GenBank/DDBJ whole genome shotgun (WGS) entry which is preliminary data.</text>
</comment>
<sequence>MNMPPQNAQAAFLNLLASTYARYGVEIEALPPTGMRIPIPGHDPLAIDYADTVSEVLGHPPELHSEFAEQIVFGMLRQLRSRGVPVGTHYPPLSTDLGRNALLSAFSERGIGAHFDFPDSLVVTMSDGTGIRQNVQDLLASLEGADEGTASKAAADFVASFEERARQVTSRQAPPRESLRSRLYPETAFPEGVMERLLTRPFAAGVVETVVADSPESMRPLNRGELSDLGLTEEQAFAQAVEGSLSEPVEVSRMNAGDVPIVHIGSEGGFYVNARLHELARHLGETEHGALVVFPSPPVVMAHVLGTAHPIQAMETLQGITERFVADTDKPVTDKLFWWRPGTTENGLPRLSEVRVEVDHETRSVSLHTADQEFGPLLQSLM</sequence>
<dbReference type="EMBL" id="WWHY01000001">
    <property type="protein sequence ID" value="MYR33339.1"/>
    <property type="molecule type" value="Genomic_DNA"/>
</dbReference>
<gene>
    <name evidence="1" type="ORF">GTW20_13965</name>
</gene>
<organism evidence="1 2">
    <name type="scientific">Nocardiopsis alba</name>
    <dbReference type="NCBI Taxonomy" id="53437"/>
    <lineage>
        <taxon>Bacteria</taxon>
        <taxon>Bacillati</taxon>
        <taxon>Actinomycetota</taxon>
        <taxon>Actinomycetes</taxon>
        <taxon>Streptosporangiales</taxon>
        <taxon>Nocardiopsidaceae</taxon>
        <taxon>Nocardiopsis</taxon>
    </lineage>
</organism>
<dbReference type="AlphaFoldDB" id="A0A7K2ITP5"/>
<protein>
    <submittedName>
        <fullName evidence="1">Uncharacterized protein</fullName>
    </submittedName>
</protein>
<name>A0A7K2ITP5_9ACTN</name>